<evidence type="ECO:0000313" key="3">
    <source>
        <dbReference type="EMBL" id="KAL1515654.1"/>
    </source>
</evidence>
<dbReference type="Pfam" id="PF11913">
    <property type="entry name" value="DUF3431"/>
    <property type="match status" value="1"/>
</dbReference>
<dbReference type="Pfam" id="PF04577">
    <property type="entry name" value="Glyco_transf_61"/>
    <property type="match status" value="1"/>
</dbReference>
<dbReference type="SUPFAM" id="SSF48452">
    <property type="entry name" value="TPR-like"/>
    <property type="match status" value="1"/>
</dbReference>
<dbReference type="InterPro" id="IPR021838">
    <property type="entry name" value="DUF3431"/>
</dbReference>
<evidence type="ECO:0000259" key="2">
    <source>
        <dbReference type="Pfam" id="PF04577"/>
    </source>
</evidence>
<keyword evidence="1" id="KW-0802">TPR repeat</keyword>
<dbReference type="PANTHER" id="PTHR37490">
    <property type="entry name" value="EXPRESSED PROTEIN"/>
    <property type="match status" value="1"/>
</dbReference>
<dbReference type="AlphaFoldDB" id="A0AB34J8M8"/>
<comment type="caution">
    <text evidence="3">The sequence shown here is derived from an EMBL/GenBank/DDBJ whole genome shotgun (WGS) entry which is preliminary data.</text>
</comment>
<keyword evidence="4" id="KW-1185">Reference proteome</keyword>
<dbReference type="Proteomes" id="UP001515480">
    <property type="component" value="Unassembled WGS sequence"/>
</dbReference>
<name>A0AB34J8M8_PRYPA</name>
<dbReference type="Gene3D" id="1.25.40.10">
    <property type="entry name" value="Tetratricopeptide repeat domain"/>
    <property type="match status" value="1"/>
</dbReference>
<accession>A0AB34J8M8</accession>
<evidence type="ECO:0000313" key="4">
    <source>
        <dbReference type="Proteomes" id="UP001515480"/>
    </source>
</evidence>
<dbReference type="PROSITE" id="PS50293">
    <property type="entry name" value="TPR_REGION"/>
    <property type="match status" value="1"/>
</dbReference>
<dbReference type="PANTHER" id="PTHR37490:SF1">
    <property type="entry name" value="GLYCOSYLTRANSFERASE 2-LIKE DOMAIN-CONTAINING PROTEIN"/>
    <property type="match status" value="1"/>
</dbReference>
<reference evidence="3 4" key="1">
    <citation type="journal article" date="2024" name="Science">
        <title>Giant polyketide synthase enzymes in the biosynthesis of giant marine polyether toxins.</title>
        <authorList>
            <person name="Fallon T.R."/>
            <person name="Shende V.V."/>
            <person name="Wierzbicki I.H."/>
            <person name="Pendleton A.L."/>
            <person name="Watervoot N.F."/>
            <person name="Auber R.P."/>
            <person name="Gonzalez D.J."/>
            <person name="Wisecaver J.H."/>
            <person name="Moore B.S."/>
        </authorList>
    </citation>
    <scope>NUCLEOTIDE SEQUENCE [LARGE SCALE GENOMIC DNA]</scope>
    <source>
        <strain evidence="3 4">12B1</strain>
    </source>
</reference>
<feature type="repeat" description="TPR" evidence="1">
    <location>
        <begin position="83"/>
        <end position="116"/>
    </location>
</feature>
<dbReference type="InterPro" id="IPR011990">
    <property type="entry name" value="TPR-like_helical_dom_sf"/>
</dbReference>
<proteinExistence type="predicted"/>
<dbReference type="InterPro" id="IPR019734">
    <property type="entry name" value="TPR_rpt"/>
</dbReference>
<dbReference type="PROSITE" id="PS50005">
    <property type="entry name" value="TPR"/>
    <property type="match status" value="2"/>
</dbReference>
<feature type="repeat" description="TPR" evidence="1">
    <location>
        <begin position="49"/>
        <end position="82"/>
    </location>
</feature>
<sequence length="891" mass="98309">MEPRETARMASRGVEWYREGRARGSAALLAEAERRLRSELHAPRGAAAAETYFYLGATLAALGRAAEAASAYSASLSLSPRSASAYENLGIALSDAGRDREAVRAFRAAVRLQPRAEAYSLLGRALREGGRGGEAELEAALALAPTSAAVQYEVARTDELMGDGARQPLFAAAAAAAAAAWREAMGCAPRGEAAVAIARGGGRAEVRRVWARGGESYGRVAAAPYAAEAWPPAGVHRWPPLEFVDRAVVLAELRDVWISGNDGVVTDEECNVYLPSHGAQVPLHLNLPTQRPDQRLADGRVRVVGYAHEAREPHLGPPDEAVLLSLVQLFSGNYYSFVMDMMCRLMVALDMLSEDERRTLRVALPASAGRLRSFMWPFLERFGIDKRISFPYSVRDVSLNPEDAAAARVFVRRLLVVDWAPHADDRRTDTAHLPPRSALRSLRERFAAPGVHMAWSTASARTTLVYLQRTAAKIRRLRNEPQLLTALAGPLASARPALKLRVLSDAPPTPLRDLGSTLAAAFCVLGVHGAGWANLLFVGEGAHVLEMALPEPHAIYTAHAAYALGLHYWHVPLTSRGVHSAPSFTAPVENVSSTLALVVRAHLEAAASEADMEEGLVGACAPRNRSVELVVARYHEDVQWCMRFNCTVYNKGHEVQMAEGPDLRWRQLPNIGREAHTWLAHIEKYYDALADTTVFMQGDPFDHFPIGINVESYINSSTDVFLLLTGVVRADLSALAFRDGYAPFRPFTGRLQDERHWAMLNAQRIPVLLQPLGLWGAREGYNKSEVAVKTSDEGALPNMLRMPLHWILQRAQQQRSLSLADFWLTFMQCKLPSLLYHAQGGQFSLSRHAIQSRPRTFYRALLDHVIHIDPVSSYYLELMWWYIFDENLARS</sequence>
<dbReference type="SMART" id="SM00028">
    <property type="entry name" value="TPR"/>
    <property type="match status" value="2"/>
</dbReference>
<dbReference type="GO" id="GO:0016757">
    <property type="term" value="F:glycosyltransferase activity"/>
    <property type="evidence" value="ECO:0007669"/>
    <property type="project" value="InterPro"/>
</dbReference>
<feature type="domain" description="Glycosyltransferase 61 catalytic" evidence="2">
    <location>
        <begin position="334"/>
        <end position="544"/>
    </location>
</feature>
<protein>
    <recommendedName>
        <fullName evidence="2">Glycosyltransferase 61 catalytic domain-containing protein</fullName>
    </recommendedName>
</protein>
<evidence type="ECO:0000256" key="1">
    <source>
        <dbReference type="PROSITE-ProRule" id="PRU00339"/>
    </source>
</evidence>
<dbReference type="EMBL" id="JBGBPQ010000011">
    <property type="protein sequence ID" value="KAL1515654.1"/>
    <property type="molecule type" value="Genomic_DNA"/>
</dbReference>
<organism evidence="3 4">
    <name type="scientific">Prymnesium parvum</name>
    <name type="common">Toxic golden alga</name>
    <dbReference type="NCBI Taxonomy" id="97485"/>
    <lineage>
        <taxon>Eukaryota</taxon>
        <taxon>Haptista</taxon>
        <taxon>Haptophyta</taxon>
        <taxon>Prymnesiophyceae</taxon>
        <taxon>Prymnesiales</taxon>
        <taxon>Prymnesiaceae</taxon>
        <taxon>Prymnesium</taxon>
    </lineage>
</organism>
<dbReference type="InterPro" id="IPR049625">
    <property type="entry name" value="Glyco_transf_61_cat"/>
</dbReference>
<gene>
    <name evidence="3" type="ORF">AB1Y20_002272</name>
</gene>